<evidence type="ECO:0000313" key="4">
    <source>
        <dbReference type="Proteomes" id="UP000837803"/>
    </source>
</evidence>
<keyword evidence="1" id="KW-1133">Transmembrane helix</keyword>
<keyword evidence="4" id="KW-1185">Reference proteome</keyword>
<dbReference type="InterPro" id="IPR011055">
    <property type="entry name" value="Dup_hybrid_motif"/>
</dbReference>
<comment type="caution">
    <text evidence="3">The sequence shown here is derived from an EMBL/GenBank/DDBJ whole genome shotgun (WGS) entry which is preliminary data.</text>
</comment>
<proteinExistence type="predicted"/>
<organism evidence="3 4">
    <name type="scientific">Neolewinella maritima</name>
    <dbReference type="NCBI Taxonomy" id="1383882"/>
    <lineage>
        <taxon>Bacteria</taxon>
        <taxon>Pseudomonadati</taxon>
        <taxon>Bacteroidota</taxon>
        <taxon>Saprospiria</taxon>
        <taxon>Saprospirales</taxon>
        <taxon>Lewinellaceae</taxon>
        <taxon>Neolewinella</taxon>
    </lineage>
</organism>
<dbReference type="PANTHER" id="PTHR21666">
    <property type="entry name" value="PEPTIDASE-RELATED"/>
    <property type="match status" value="1"/>
</dbReference>
<dbReference type="InterPro" id="IPR050570">
    <property type="entry name" value="Cell_wall_metabolism_enzyme"/>
</dbReference>
<accession>A0ABN8F437</accession>
<name>A0ABN8F437_9BACT</name>
<dbReference type="CDD" id="cd12797">
    <property type="entry name" value="M23_peptidase"/>
    <property type="match status" value="1"/>
</dbReference>
<dbReference type="Proteomes" id="UP000837803">
    <property type="component" value="Unassembled WGS sequence"/>
</dbReference>
<feature type="domain" description="M23ase beta-sheet core" evidence="2">
    <location>
        <begin position="203"/>
        <end position="298"/>
    </location>
</feature>
<dbReference type="Pfam" id="PF01551">
    <property type="entry name" value="Peptidase_M23"/>
    <property type="match status" value="1"/>
</dbReference>
<dbReference type="RefSeq" id="WP_238751216.1">
    <property type="nucleotide sequence ID" value="NZ_CAKLPZ010000002.1"/>
</dbReference>
<evidence type="ECO:0000313" key="3">
    <source>
        <dbReference type="EMBL" id="CAH1001369.1"/>
    </source>
</evidence>
<evidence type="ECO:0000256" key="1">
    <source>
        <dbReference type="SAM" id="Phobius"/>
    </source>
</evidence>
<keyword evidence="1" id="KW-0472">Membrane</keyword>
<keyword evidence="1" id="KW-0812">Transmembrane</keyword>
<reference evidence="3" key="1">
    <citation type="submission" date="2021-12" db="EMBL/GenBank/DDBJ databases">
        <authorList>
            <person name="Rodrigo-Torres L."/>
            <person name="Arahal R. D."/>
            <person name="Lucena T."/>
        </authorList>
    </citation>
    <scope>NUCLEOTIDE SEQUENCE</scope>
    <source>
        <strain evidence="3">CECT 8419</strain>
    </source>
</reference>
<dbReference type="PANTHER" id="PTHR21666:SF270">
    <property type="entry name" value="MUREIN HYDROLASE ACTIVATOR ENVC"/>
    <property type="match status" value="1"/>
</dbReference>
<dbReference type="InterPro" id="IPR016047">
    <property type="entry name" value="M23ase_b-sheet_dom"/>
</dbReference>
<protein>
    <recommendedName>
        <fullName evidence="2">M23ase beta-sheet core domain-containing protein</fullName>
    </recommendedName>
</protein>
<evidence type="ECO:0000259" key="2">
    <source>
        <dbReference type="Pfam" id="PF01551"/>
    </source>
</evidence>
<sequence length="327" mass="36741">MRREKFVFNQRTLQYERVVEPLSFTLLRTFGFLCAAILTGLLFMAAVHRYFPSPSERMLKQELEIARTENEALSQQFDELSGVVAHLHERSNNTVRLALRMDPVDDDVFGGGKGGHDAYDDLRSFPNVGSHMAALRERVDRLRYQVDLQSRSIDEVADAALQKEDMLASIPSIKPIRSDRFVKRLENLSGFGFRIHPILGVNKMHYGIDFNCAKGTEIQASGRGTVVSAGEVSGYGKSVVIDHGYGFKSRYAHMSSIKVKKGQRVNRGHLLGLVGSTGQSTGDHLHYEIEKDGEKVDPIQYCYDGLSTEEYQELVAASREINMSFDE</sequence>
<feature type="transmembrane region" description="Helical" evidence="1">
    <location>
        <begin position="30"/>
        <end position="51"/>
    </location>
</feature>
<dbReference type="EMBL" id="CAKLPZ010000002">
    <property type="protein sequence ID" value="CAH1001369.1"/>
    <property type="molecule type" value="Genomic_DNA"/>
</dbReference>
<dbReference type="Gene3D" id="2.70.70.10">
    <property type="entry name" value="Glucose Permease (Domain IIA)"/>
    <property type="match status" value="1"/>
</dbReference>
<gene>
    <name evidence="3" type="ORF">LEM8419_02270</name>
</gene>
<dbReference type="SUPFAM" id="SSF51261">
    <property type="entry name" value="Duplicated hybrid motif"/>
    <property type="match status" value="1"/>
</dbReference>